<comment type="subcellular location">
    <subcellularLocation>
        <location evidence="1">Cell membrane</location>
        <topology evidence="1">Peripheral membrane protein</topology>
        <orientation evidence="1">Cytoplasmic side</orientation>
    </subcellularLocation>
</comment>
<dbReference type="GO" id="GO:0009288">
    <property type="term" value="C:bacterial-type flagellum"/>
    <property type="evidence" value="ECO:0007669"/>
    <property type="project" value="InterPro"/>
</dbReference>
<keyword evidence="5" id="KW-1003">Cell membrane</keyword>
<reference evidence="12 13" key="1">
    <citation type="submission" date="2016-10" db="EMBL/GenBank/DDBJ databases">
        <authorList>
            <person name="de Groot N.N."/>
        </authorList>
    </citation>
    <scope>NUCLEOTIDE SEQUENCE [LARGE SCALE GENOMIC DNA]</scope>
    <source>
        <strain evidence="12 13">CGMCC 1.6134</strain>
    </source>
</reference>
<evidence type="ECO:0000256" key="3">
    <source>
        <dbReference type="ARBA" id="ARBA00020392"/>
    </source>
</evidence>
<evidence type="ECO:0000256" key="2">
    <source>
        <dbReference type="ARBA" id="ARBA00010004"/>
    </source>
</evidence>
<evidence type="ECO:0000256" key="11">
    <source>
        <dbReference type="SAM" id="Coils"/>
    </source>
</evidence>
<evidence type="ECO:0000313" key="12">
    <source>
        <dbReference type="EMBL" id="SFM29842.1"/>
    </source>
</evidence>
<keyword evidence="13" id="KW-1185">Reference proteome</keyword>
<dbReference type="InterPro" id="IPR053716">
    <property type="entry name" value="Flag_assembly_chemotaxis_eff"/>
</dbReference>
<dbReference type="InterPro" id="IPR012823">
    <property type="entry name" value="Flagell_FliJ"/>
</dbReference>
<keyword evidence="9" id="KW-0472">Membrane</keyword>
<keyword evidence="12" id="KW-0966">Cell projection</keyword>
<feature type="coiled-coil region" evidence="11">
    <location>
        <begin position="66"/>
        <end position="107"/>
    </location>
</feature>
<dbReference type="STRING" id="266892.SAMN04488054_1309"/>
<keyword evidence="10" id="KW-1006">Bacterial flagellum protein export</keyword>
<dbReference type="Pfam" id="PF02050">
    <property type="entry name" value="FliJ"/>
    <property type="match status" value="1"/>
</dbReference>
<keyword evidence="12" id="KW-0969">Cilium</keyword>
<feature type="coiled-coil region" evidence="11">
    <location>
        <begin position="8"/>
        <end position="35"/>
    </location>
</feature>
<evidence type="ECO:0000256" key="1">
    <source>
        <dbReference type="ARBA" id="ARBA00004413"/>
    </source>
</evidence>
<dbReference type="OrthoDB" id="2968361at2"/>
<keyword evidence="6" id="KW-0145">Chemotaxis</keyword>
<evidence type="ECO:0000313" key="13">
    <source>
        <dbReference type="Proteomes" id="UP000199668"/>
    </source>
</evidence>
<keyword evidence="4" id="KW-0813">Transport</keyword>
<name>A0A1I4PPT0_9BACI</name>
<evidence type="ECO:0000256" key="4">
    <source>
        <dbReference type="ARBA" id="ARBA00022448"/>
    </source>
</evidence>
<protein>
    <recommendedName>
        <fullName evidence="3">Flagellar FliJ protein</fullName>
    </recommendedName>
</protein>
<keyword evidence="7" id="KW-1005">Bacterial flagellum biogenesis</keyword>
<comment type="similarity">
    <text evidence="2">Belongs to the FliJ family.</text>
</comment>
<evidence type="ECO:0000256" key="5">
    <source>
        <dbReference type="ARBA" id="ARBA00022475"/>
    </source>
</evidence>
<dbReference type="Gene3D" id="1.10.287.1700">
    <property type="match status" value="1"/>
</dbReference>
<evidence type="ECO:0000256" key="10">
    <source>
        <dbReference type="ARBA" id="ARBA00023225"/>
    </source>
</evidence>
<keyword evidence="12" id="KW-0282">Flagellum</keyword>
<dbReference type="GO" id="GO:0006935">
    <property type="term" value="P:chemotaxis"/>
    <property type="evidence" value="ECO:0007669"/>
    <property type="project" value="UniProtKB-KW"/>
</dbReference>
<dbReference type="Proteomes" id="UP000199668">
    <property type="component" value="Unassembled WGS sequence"/>
</dbReference>
<evidence type="ECO:0000256" key="8">
    <source>
        <dbReference type="ARBA" id="ARBA00022927"/>
    </source>
</evidence>
<evidence type="ECO:0000256" key="7">
    <source>
        <dbReference type="ARBA" id="ARBA00022795"/>
    </source>
</evidence>
<dbReference type="EMBL" id="FOTY01000030">
    <property type="protein sequence ID" value="SFM29842.1"/>
    <property type="molecule type" value="Genomic_DNA"/>
</dbReference>
<dbReference type="GO" id="GO:0071973">
    <property type="term" value="P:bacterial-type flagellum-dependent cell motility"/>
    <property type="evidence" value="ECO:0007669"/>
    <property type="project" value="InterPro"/>
</dbReference>
<dbReference type="GO" id="GO:0015031">
    <property type="term" value="P:protein transport"/>
    <property type="evidence" value="ECO:0007669"/>
    <property type="project" value="UniProtKB-KW"/>
</dbReference>
<keyword evidence="11" id="KW-0175">Coiled coil</keyword>
<sequence length="145" mass="17935">MSFTYSFQNILELRKRQKEQKSQEYEQSVQQFERMASALYDLLKQKEELESLYEKQMSTGIYVHQLQQSEKAVFQLQQRIADIQKQTDKARDNMHKKEEEMQEASIEWKKYSRMKEWEKEEFHLEEKRQEEKMMDEISTRKFAFR</sequence>
<dbReference type="GO" id="GO:0044781">
    <property type="term" value="P:bacterial-type flagellum organization"/>
    <property type="evidence" value="ECO:0007669"/>
    <property type="project" value="UniProtKB-KW"/>
</dbReference>
<proteinExistence type="inferred from homology"/>
<gene>
    <name evidence="12" type="ORF">SAMN04488054_1309</name>
</gene>
<dbReference type="GO" id="GO:0005886">
    <property type="term" value="C:plasma membrane"/>
    <property type="evidence" value="ECO:0007669"/>
    <property type="project" value="UniProtKB-SubCell"/>
</dbReference>
<evidence type="ECO:0000256" key="9">
    <source>
        <dbReference type="ARBA" id="ARBA00023136"/>
    </source>
</evidence>
<keyword evidence="8" id="KW-0653">Protein transport</keyword>
<dbReference type="AlphaFoldDB" id="A0A1I4PPT0"/>
<accession>A0A1I4PPT0</accession>
<dbReference type="RefSeq" id="WP_090928089.1">
    <property type="nucleotide sequence ID" value="NZ_FOTY01000030.1"/>
</dbReference>
<evidence type="ECO:0000256" key="6">
    <source>
        <dbReference type="ARBA" id="ARBA00022500"/>
    </source>
</evidence>
<organism evidence="12 13">
    <name type="scientific">Salibacterium qingdaonense</name>
    <dbReference type="NCBI Taxonomy" id="266892"/>
    <lineage>
        <taxon>Bacteria</taxon>
        <taxon>Bacillati</taxon>
        <taxon>Bacillota</taxon>
        <taxon>Bacilli</taxon>
        <taxon>Bacillales</taxon>
        <taxon>Bacillaceae</taxon>
    </lineage>
</organism>
<dbReference type="NCBIfam" id="TIGR02473">
    <property type="entry name" value="flagell_FliJ"/>
    <property type="match status" value="1"/>
</dbReference>